<dbReference type="AlphaFoldDB" id="A0A0R1WRH4"/>
<feature type="region of interest" description="Disordered" evidence="1">
    <location>
        <begin position="25"/>
        <end position="91"/>
    </location>
</feature>
<dbReference type="STRING" id="1423755.FC40_GL000002"/>
<protein>
    <recommendedName>
        <fullName evidence="5">Lipoprotein</fullName>
    </recommendedName>
</protein>
<keyword evidence="4" id="KW-1185">Reference proteome</keyword>
<evidence type="ECO:0008006" key="5">
    <source>
        <dbReference type="Google" id="ProtNLM"/>
    </source>
</evidence>
<feature type="signal peptide" evidence="2">
    <location>
        <begin position="1"/>
        <end position="20"/>
    </location>
</feature>
<evidence type="ECO:0000313" key="4">
    <source>
        <dbReference type="Proteomes" id="UP000051054"/>
    </source>
</evidence>
<reference evidence="3 4" key="1">
    <citation type="journal article" date="2015" name="Genome Announc.">
        <title>Expanding the biotechnology potential of lactobacilli through comparative genomics of 213 strains and associated genera.</title>
        <authorList>
            <person name="Sun Z."/>
            <person name="Harris H.M."/>
            <person name="McCann A."/>
            <person name="Guo C."/>
            <person name="Argimon S."/>
            <person name="Zhang W."/>
            <person name="Yang X."/>
            <person name="Jeffery I.B."/>
            <person name="Cooney J.C."/>
            <person name="Kagawa T.F."/>
            <person name="Liu W."/>
            <person name="Song Y."/>
            <person name="Salvetti E."/>
            <person name="Wrobel A."/>
            <person name="Rasinkangas P."/>
            <person name="Parkhill J."/>
            <person name="Rea M.C."/>
            <person name="O'Sullivan O."/>
            <person name="Ritari J."/>
            <person name="Douillard F.P."/>
            <person name="Paul Ross R."/>
            <person name="Yang R."/>
            <person name="Briner A.E."/>
            <person name="Felis G.E."/>
            <person name="de Vos W.M."/>
            <person name="Barrangou R."/>
            <person name="Klaenhammer T.R."/>
            <person name="Caufield P.W."/>
            <person name="Cui Y."/>
            <person name="Zhang H."/>
            <person name="O'Toole P.W."/>
        </authorList>
    </citation>
    <scope>NUCLEOTIDE SEQUENCE [LARGE SCALE GENOMIC DNA]</scope>
    <source>
        <strain evidence="3 4">DSM 18933</strain>
    </source>
</reference>
<dbReference type="PROSITE" id="PS51257">
    <property type="entry name" value="PROKAR_LIPOPROTEIN"/>
    <property type="match status" value="1"/>
</dbReference>
<dbReference type="Proteomes" id="UP000051054">
    <property type="component" value="Unassembled WGS sequence"/>
</dbReference>
<organism evidence="3 4">
    <name type="scientific">Ligilactobacillus hayakitensis DSM 18933 = JCM 14209</name>
    <dbReference type="NCBI Taxonomy" id="1423755"/>
    <lineage>
        <taxon>Bacteria</taxon>
        <taxon>Bacillati</taxon>
        <taxon>Bacillota</taxon>
        <taxon>Bacilli</taxon>
        <taxon>Lactobacillales</taxon>
        <taxon>Lactobacillaceae</taxon>
        <taxon>Ligilactobacillus</taxon>
    </lineage>
</organism>
<feature type="compositionally biased region" description="Low complexity" evidence="1">
    <location>
        <begin position="25"/>
        <end position="46"/>
    </location>
</feature>
<gene>
    <name evidence="3" type="ORF">FC40_GL000002</name>
</gene>
<proteinExistence type="predicted"/>
<sequence>MKLNKLIVGMSSLVLMGTLAACGNQDAQSQDSSSATSVSKSAAQADKASKLDMDANAVSGEAVSKKTASSAESKKDSDDKDSELASDANELTEEQEAALTGWYAANDKNINVDGAPKGKVGVTKASRSKMGTPELPTGGDKYYQMYWQDGYGDKSITYTMKGNDVYIFDNDGTWKKTTMQNILDKAKSEGATGEISTVAGNTEVTQ</sequence>
<name>A0A0R1WRH4_9LACO</name>
<feature type="compositionally biased region" description="Low complexity" evidence="1">
    <location>
        <begin position="61"/>
        <end position="71"/>
    </location>
</feature>
<comment type="caution">
    <text evidence="3">The sequence shown here is derived from an EMBL/GenBank/DDBJ whole genome shotgun (WGS) entry which is preliminary data.</text>
</comment>
<dbReference type="RefSeq" id="WP_025022947.1">
    <property type="nucleotide sequence ID" value="NZ_AZGD01000001.1"/>
</dbReference>
<feature type="region of interest" description="Disordered" evidence="1">
    <location>
        <begin position="113"/>
        <end position="133"/>
    </location>
</feature>
<dbReference type="EMBL" id="AZGD01000001">
    <property type="protein sequence ID" value="KRM20432.1"/>
    <property type="molecule type" value="Genomic_DNA"/>
</dbReference>
<evidence type="ECO:0000256" key="1">
    <source>
        <dbReference type="SAM" id="MobiDB-lite"/>
    </source>
</evidence>
<evidence type="ECO:0000256" key="2">
    <source>
        <dbReference type="SAM" id="SignalP"/>
    </source>
</evidence>
<evidence type="ECO:0000313" key="3">
    <source>
        <dbReference type="EMBL" id="KRM20432.1"/>
    </source>
</evidence>
<feature type="chain" id="PRO_5039308964" description="Lipoprotein" evidence="2">
    <location>
        <begin position="21"/>
        <end position="206"/>
    </location>
</feature>
<accession>A0A0R1WRH4</accession>
<dbReference type="OrthoDB" id="9776552at2"/>
<dbReference type="PATRIC" id="fig|1423755.3.peg.2"/>
<keyword evidence="2" id="KW-0732">Signal</keyword>